<dbReference type="InterPro" id="IPR003284">
    <property type="entry name" value="Sal_SpvB"/>
</dbReference>
<dbReference type="Gene3D" id="2.180.10.10">
    <property type="entry name" value="RHS repeat-associated core"/>
    <property type="match status" value="3"/>
</dbReference>
<protein>
    <submittedName>
        <fullName evidence="7">Probable penicillin-binding protein</fullName>
    </submittedName>
</protein>
<dbReference type="InterPro" id="IPR022385">
    <property type="entry name" value="Rhs_assc_core"/>
</dbReference>
<dbReference type="RefSeq" id="WP_014082994.1">
    <property type="nucleotide sequence ID" value="NC_016001.1"/>
</dbReference>
<proteinExistence type="predicted"/>
<dbReference type="PANTHER" id="PTHR32305">
    <property type="match status" value="1"/>
</dbReference>
<keyword evidence="5" id="KW-1133">Transmembrane helix</keyword>
<sequence length="2343" mass="259997">MRIKLIILITLISNLLFSQSFHDTQGKLEISNSGQATFTLPVAMPPSIKDVGPIINLVYVSGQNGGIAGQGWNISNISSISRMSTRQDIDGYRDGVDFDADDKLSLDGQRLLVKTGNYWLDGSTYETEVQSNTKVELKDNGTGIYFIVTAPDGSRSWYGNYGGNNASDATAFYITRFEDANGNFMTYHYNKPLLKNLCISEIRFSANVLTNPNPLNKIVFTYKNAARREFAYIKGIKIEKAELLQKIEVYTNDLLFKKYEITQTTPDAQGYERVAKIQEFNGAGEPANPILFEYKNTVDYIYENTTSYTDALNISTSPEMSGDFDGDNRLDFITGNKLYTKLFNDSGATFNLPNLGSTRQKFTATTLFNNKVNQKQSIVHAKENLNSVDFKIYNLENNGLINTYTKTISMDNSGSCSDECTVFNYDLNGNIIIGPGQPVSKCSSPTFIKDTNKYIEGDFNGDSISDVLILSYVQYQVYTPALNDGNDPIDIGMAKTTNQKGNNSVCKMESFTSEYISEARMVDLNANSPTTENSSGNFTINNTGIQLLQKGQRYVMDFNSDGKADILMIENNRNYKIISFKQLANAPWAELEVIGQGVLDSYSPSKQILFGDFNGDGKPDVTLPRADGNGCEGCTEWDIYYSNPNQSGNNFFVKETYNIVEYRPSSGDDYETQWHSSNYYAMDVNKDGKSDIVRVWTNLWQYSWFWDPKDIDSSWRVSTYINNIGLNGGFTNNYSSPSSHDNNDNTRPIPLVSNYKYKGLDSDLLMIRNHVGNSFDKTVTFLDFKKDFSEDNLLRKVIQSNGAIVDEIAYDSMVSNGMNNGLGTLDGFYSSSESLEYPLIELKQMVNNKLVRQVQNTSLNVVKKQDFMYHGLAVNLKGIGIIGFKKTARSSWYRTTNDKKNWNIIEINASKRGAVEKTYTLLLNGFIPFNFGTNYSSIINKTENIYTENIDSITKKYSILLNTQTNTDYLTNIVSQKIYDYYSNDYFLPLSVTENKYLGSTLNGSTNTITSYYNNANGIGSNYYIGKPKEVNIKNTTYVNTVNGLPDIKTKNEKYFYNNSNLISVEKKSNNSTETLIENFVYLPNGLLQSKTISAIGTTSNNAVSSRTTSYTYDVTNRFVKTTTDIEGLVTINLTYHPLYGTVLSQQNPYLQVSTSVYDNWGKRVKFTDFLNKSINYIYTRTGNIYKTLQVGDDGSSSMVESDALARQIRKGVLDLNGNWTYVSKEYDFLGRKVKESDPYFSSNTPSLWTLFEYDDYNRPIKTTSPSGKVIDTFYNGLYISATDSAMTKSKTMNANGQVISATDTPGGTINYKFDANNNLVESDYQGIKITIQYDNWDRKVKLFDSSAGNYTTFYNAFGEVKTETTPKGTTSYNLDPVGKVLTKTIIGDGTSITSSYTYDPVNKWLTNIAVTNPNDGNSNYAYSYDLTTKQLNKTIETLYTNGSTIPFATFTKQLTFDAFGRVSNEISTAFSHGRTSSKTITHTYKNGTEWQLLDGTNVKWQANSVNARGQLTSQVLGNGISISNTFDNFGYNIENKHVLGANNIMTLNNVFDPILANLTSRSNSLFDVKENFVYDNQDRLTSWDGLGQNLLTFPFNSTTDGFVFNGSSTVGSVSNLSGMLKVSLKNTFVSANKSLNLNVATGNKLRIKADVSNKTGSNGVIVNAVMIETDPLDPLNYAEIFIGTINNGVFDNNYTVSDFVQNPKLTLRFIIDEGSPSTSNGLSASNTDLNGNLIALPPIATFNVDNLKIDNVSSNYQSYDDRGRIIENEIGQYKYTINNKPYQNSSIFTSSKANTYYSSKPLQNISYNAFKAPIQIEEQGVEKLSFGYNAMLQRSIMYYGNNDTDKLKRPFRKYYSADGSMEIKAIFAPGNSTNPTSVEMITYVGGDAYTAPILIKSDGTAQSYYYLHRDYQGSIMAITNAVGAVVEKRLYNPWGEIVKIQDGIGNNLTKLTFFDRGYTGHEHLEGVGLIHMNGRLYDAKLHRFLQPDNFVQDPYNTQSFNRYGYCWNNPLKYTDKNGEELVSAILIGAGIALAAYLTTNLINDQPITLKGALMATFVGAVSGAVTFGIGSWTQSITNFTLKATTQALSHGLFQGTLSGVQGGGFWSGFASGTLSSIASSAFSGGMDTKVINGKRYNVAGSGWSGAGKFAKSTFGMISFGTVMGGAGAELTGGNFWKGAVTGLVVSGLNHAMSHNTKSKTEGTLFKDQQTLEGTALNDTFEASMTVDYEYIVTNKGEVQVLENSIQVGEPVMNDILNPFDQYKPNYNLSKQINPLVQLTPNSKSIIVIRAYLTHIGIGAGIIPQAPIGFFQKGFEFLGQVNAANPSLSSMSVKAASEYRLYN</sequence>
<dbReference type="HOGENOM" id="CLU_000852_2_0_10"/>
<evidence type="ECO:0000256" key="1">
    <source>
        <dbReference type="ARBA" id="ARBA00004613"/>
    </source>
</evidence>
<name>G2Z708_FLABF</name>
<evidence type="ECO:0000313" key="8">
    <source>
        <dbReference type="Proteomes" id="UP000009186"/>
    </source>
</evidence>
<feature type="transmembrane region" description="Helical" evidence="5">
    <location>
        <begin position="2052"/>
        <end position="2073"/>
    </location>
</feature>
<evidence type="ECO:0000256" key="3">
    <source>
        <dbReference type="ARBA" id="ARBA00022729"/>
    </source>
</evidence>
<gene>
    <name evidence="7" type="ordered locus">FBFL15_0385</name>
</gene>
<keyword evidence="4" id="KW-0843">Virulence</keyword>
<feature type="chain" id="PRO_5003441441" evidence="6">
    <location>
        <begin position="23"/>
        <end position="2343"/>
    </location>
</feature>
<feature type="transmembrane region" description="Helical" evidence="5">
    <location>
        <begin position="2022"/>
        <end position="2040"/>
    </location>
</feature>
<dbReference type="Pfam" id="PF13517">
    <property type="entry name" value="FG-GAP_3"/>
    <property type="match status" value="1"/>
</dbReference>
<reference evidence="7 8" key="1">
    <citation type="journal article" date="2011" name="Appl. Environ. Microbiol.">
        <title>Complete genome sequence of the fish pathogen Flavobacterium branchiophilum.</title>
        <authorList>
            <consortium name="1:IP"/>
            <consortium name="Microbial Evolutionary Genomics,F-75015 Paris"/>
            <consortium name="France 2:CNRS"/>
            <consortium name="URA2171"/>
            <consortium name="F-75015 Paris,France 3:Unite de Virologie et Immunologie Mol."/>
            <consortium name="INRA,78352 Jouy en Josas Cedex"/>
            <consortium name="France. 4:Unite de Mathemathique"/>
            <consortium name="Informatique et Genome,INRA"/>
            <consortium name="78352 Jouy en Josas Cedex"/>
            <consortium name="France. 5:CEA/Genoscope"/>
            <consortium name="Evry"/>
            <consortium name="France"/>
            <person name="Touchon M."/>
            <person name="Barbier P."/>
            <person name="Bernardet J.F."/>
            <person name="Loux V."/>
            <person name="Vacherie B."/>
            <person name="Barbe V."/>
            <person name="Rocha E.P."/>
            <person name="Duchaud E."/>
        </authorList>
    </citation>
    <scope>NUCLEOTIDE SEQUENCE [LARGE SCALE GENOMIC DNA]</scope>
    <source>
        <strain evidence="7 8">FL-15</strain>
    </source>
</reference>
<dbReference type="PANTHER" id="PTHR32305:SF15">
    <property type="entry name" value="PROTEIN RHSA-RELATED"/>
    <property type="match status" value="1"/>
</dbReference>
<feature type="signal peptide" evidence="6">
    <location>
        <begin position="1"/>
        <end position="22"/>
    </location>
</feature>
<dbReference type="Pfam" id="PF03534">
    <property type="entry name" value="SpvB"/>
    <property type="match status" value="1"/>
</dbReference>
<evidence type="ECO:0000256" key="2">
    <source>
        <dbReference type="ARBA" id="ARBA00022525"/>
    </source>
</evidence>
<evidence type="ECO:0000256" key="6">
    <source>
        <dbReference type="SAM" id="SignalP"/>
    </source>
</evidence>
<dbReference type="SUPFAM" id="SSF69318">
    <property type="entry name" value="Integrin alpha N-terminal domain"/>
    <property type="match status" value="1"/>
</dbReference>
<dbReference type="KEGG" id="fbr:FBFL15_0385"/>
<dbReference type="GO" id="GO:0005576">
    <property type="term" value="C:extracellular region"/>
    <property type="evidence" value="ECO:0007669"/>
    <property type="project" value="UniProtKB-SubCell"/>
</dbReference>
<keyword evidence="5" id="KW-0472">Membrane</keyword>
<dbReference type="GO" id="GO:0005737">
    <property type="term" value="C:cytoplasm"/>
    <property type="evidence" value="ECO:0007669"/>
    <property type="project" value="InterPro"/>
</dbReference>
<organism evidence="7 8">
    <name type="scientific">Flavobacterium branchiophilum (strain FL-15)</name>
    <dbReference type="NCBI Taxonomy" id="1034807"/>
    <lineage>
        <taxon>Bacteria</taxon>
        <taxon>Pseudomonadati</taxon>
        <taxon>Bacteroidota</taxon>
        <taxon>Flavobacteriia</taxon>
        <taxon>Flavobacteriales</taxon>
        <taxon>Flavobacteriaceae</taxon>
        <taxon>Flavobacterium</taxon>
    </lineage>
</organism>
<dbReference type="eggNOG" id="COG3209">
    <property type="taxonomic scope" value="Bacteria"/>
</dbReference>
<accession>G2Z708</accession>
<evidence type="ECO:0000256" key="4">
    <source>
        <dbReference type="ARBA" id="ARBA00023026"/>
    </source>
</evidence>
<keyword evidence="8" id="KW-1185">Reference proteome</keyword>
<dbReference type="Proteomes" id="UP000009186">
    <property type="component" value="Chromosome"/>
</dbReference>
<dbReference type="NCBIfam" id="TIGR03696">
    <property type="entry name" value="Rhs_assc_core"/>
    <property type="match status" value="1"/>
</dbReference>
<evidence type="ECO:0000256" key="5">
    <source>
        <dbReference type="SAM" id="Phobius"/>
    </source>
</evidence>
<comment type="subcellular location">
    <subcellularLocation>
        <location evidence="1">Secreted</location>
    </subcellularLocation>
</comment>
<evidence type="ECO:0000313" key="7">
    <source>
        <dbReference type="EMBL" id="CCB68514.1"/>
    </source>
</evidence>
<dbReference type="EMBL" id="FQ859183">
    <property type="protein sequence ID" value="CCB68514.1"/>
    <property type="molecule type" value="Genomic_DNA"/>
</dbReference>
<dbReference type="STRING" id="1034807.FBFL15_0385"/>
<keyword evidence="2" id="KW-0964">Secreted</keyword>
<dbReference type="InterPro" id="IPR013517">
    <property type="entry name" value="FG-GAP"/>
</dbReference>
<dbReference type="InterPro" id="IPR028994">
    <property type="entry name" value="Integrin_alpha_N"/>
</dbReference>
<dbReference type="InterPro" id="IPR050708">
    <property type="entry name" value="T6SS_VgrG/RHS"/>
</dbReference>
<keyword evidence="3 6" id="KW-0732">Signal</keyword>
<keyword evidence="5" id="KW-0812">Transmembrane</keyword>